<evidence type="ECO:0000313" key="1">
    <source>
        <dbReference type="EMBL" id="SEE86889.1"/>
    </source>
</evidence>
<accession>A0A1H5MBJ9</accession>
<dbReference type="Proteomes" id="UP000183407">
    <property type="component" value="Unassembled WGS sequence"/>
</dbReference>
<dbReference type="SUPFAM" id="SSF54909">
    <property type="entry name" value="Dimeric alpha+beta barrel"/>
    <property type="match status" value="2"/>
</dbReference>
<name>A0A1H5MBJ9_RHOJO</name>
<gene>
    <name evidence="1" type="ORF">SAMN04490220_8846</name>
</gene>
<evidence type="ECO:0008006" key="3">
    <source>
        <dbReference type="Google" id="ProtNLM"/>
    </source>
</evidence>
<dbReference type="InterPro" id="IPR011008">
    <property type="entry name" value="Dimeric_a/b-barrel"/>
</dbReference>
<reference evidence="2" key="1">
    <citation type="submission" date="2016-10" db="EMBL/GenBank/DDBJ databases">
        <authorList>
            <person name="Varghese N."/>
        </authorList>
    </citation>
    <scope>NUCLEOTIDE SEQUENCE [LARGE SCALE GENOMIC DNA]</scope>
    <source>
        <strain evidence="2">DSM 44719</strain>
    </source>
</reference>
<dbReference type="EMBL" id="FNTL01000005">
    <property type="protein sequence ID" value="SEE86889.1"/>
    <property type="molecule type" value="Genomic_DNA"/>
</dbReference>
<organism evidence="1 2">
    <name type="scientific">Rhodococcus jostii</name>
    <dbReference type="NCBI Taxonomy" id="132919"/>
    <lineage>
        <taxon>Bacteria</taxon>
        <taxon>Bacillati</taxon>
        <taxon>Actinomycetota</taxon>
        <taxon>Actinomycetes</taxon>
        <taxon>Mycobacteriales</taxon>
        <taxon>Nocardiaceae</taxon>
        <taxon>Rhodococcus</taxon>
    </lineage>
</organism>
<proteinExistence type="predicted"/>
<dbReference type="Gene3D" id="3.30.70.100">
    <property type="match status" value="1"/>
</dbReference>
<protein>
    <recommendedName>
        <fullName evidence="3">ABM domain-containing protein</fullName>
    </recommendedName>
</protein>
<evidence type="ECO:0000313" key="2">
    <source>
        <dbReference type="Proteomes" id="UP000183407"/>
    </source>
</evidence>
<sequence length="223" mass="24565">MTGDAASAPPMRRRVPTVFARSTTIQAHPSYIDAGIKHIRDTVMPALADIEGCLGMSLLVDRGSGRCIASSSWRDDDSLRASEGPVRNLRDAAAEIFHGTTEVSRWDIAVMHRDHHSERGACCRVTWIKTEPAHMDRAVDVWKMAALPKMEELDGFCSASLLLDHAAGRGVSSLTFDSAEAMERNRERIDSIRDEGVREANAEVLDTCEFELAIAHLHVPEMA</sequence>
<dbReference type="AlphaFoldDB" id="A0A1H5MBJ9"/>